<name>A0ABR1YR46_9PEZI</name>
<gene>
    <name evidence="1" type="ORF">HDK90DRAFT_511022</name>
</gene>
<sequence>MVDGHEDELTPEQTEGFKVGEKKTIDEYQQLAGQVLPMVNRDEDLSVTFCPVSLGLRLEFSAITLKEGQISCTRTRVSMPCAGSEESCDVGSKPGIDQ</sequence>
<keyword evidence="2" id="KW-1185">Reference proteome</keyword>
<reference evidence="1 2" key="1">
    <citation type="submission" date="2024-04" db="EMBL/GenBank/DDBJ databases">
        <title>Phyllosticta paracitricarpa is synonymous to the EU quarantine fungus P. citricarpa based on phylogenomic analyses.</title>
        <authorList>
            <consortium name="Lawrence Berkeley National Laboratory"/>
            <person name="Van Ingen-Buijs V.A."/>
            <person name="Van Westerhoven A.C."/>
            <person name="Haridas S."/>
            <person name="Skiadas P."/>
            <person name="Martin F."/>
            <person name="Groenewald J.Z."/>
            <person name="Crous P.W."/>
            <person name="Seidl M.F."/>
        </authorList>
    </citation>
    <scope>NUCLEOTIDE SEQUENCE [LARGE SCALE GENOMIC DNA]</scope>
    <source>
        <strain evidence="1 2">CBS 123374</strain>
    </source>
</reference>
<organism evidence="1 2">
    <name type="scientific">Phyllosticta capitalensis</name>
    <dbReference type="NCBI Taxonomy" id="121624"/>
    <lineage>
        <taxon>Eukaryota</taxon>
        <taxon>Fungi</taxon>
        <taxon>Dikarya</taxon>
        <taxon>Ascomycota</taxon>
        <taxon>Pezizomycotina</taxon>
        <taxon>Dothideomycetes</taxon>
        <taxon>Dothideomycetes incertae sedis</taxon>
        <taxon>Botryosphaeriales</taxon>
        <taxon>Phyllostictaceae</taxon>
        <taxon>Phyllosticta</taxon>
    </lineage>
</organism>
<comment type="caution">
    <text evidence="1">The sequence shown here is derived from an EMBL/GenBank/DDBJ whole genome shotgun (WGS) entry which is preliminary data.</text>
</comment>
<protein>
    <submittedName>
        <fullName evidence="1">Uncharacterized protein</fullName>
    </submittedName>
</protein>
<accession>A0ABR1YR46</accession>
<dbReference type="EMBL" id="JBBWRZ010000005">
    <property type="protein sequence ID" value="KAK8235908.1"/>
    <property type="molecule type" value="Genomic_DNA"/>
</dbReference>
<dbReference type="Proteomes" id="UP001492380">
    <property type="component" value="Unassembled WGS sequence"/>
</dbReference>
<proteinExistence type="predicted"/>
<evidence type="ECO:0000313" key="2">
    <source>
        <dbReference type="Proteomes" id="UP001492380"/>
    </source>
</evidence>
<evidence type="ECO:0000313" key="1">
    <source>
        <dbReference type="EMBL" id="KAK8235908.1"/>
    </source>
</evidence>